<evidence type="ECO:0000313" key="3">
    <source>
        <dbReference type="EMBL" id="MBP1922504.1"/>
    </source>
</evidence>
<feature type="region of interest" description="Disordered" evidence="1">
    <location>
        <begin position="62"/>
        <end position="93"/>
    </location>
</feature>
<reference evidence="3" key="1">
    <citation type="submission" date="2021-03" db="EMBL/GenBank/DDBJ databases">
        <title>Genomic Encyclopedia of Type Strains, Phase IV (KMG-IV): sequencing the most valuable type-strain genomes for metagenomic binning, comparative biology and taxonomic classification.</title>
        <authorList>
            <person name="Goeker M."/>
        </authorList>
    </citation>
    <scope>NUCLEOTIDE SEQUENCE</scope>
    <source>
        <strain evidence="3">DSM 23564</strain>
    </source>
</reference>
<proteinExistence type="predicted"/>
<dbReference type="EMBL" id="JAGGKQ010000008">
    <property type="protein sequence ID" value="MBP1922504.1"/>
    <property type="molecule type" value="Genomic_DNA"/>
</dbReference>
<evidence type="ECO:0000256" key="1">
    <source>
        <dbReference type="SAM" id="MobiDB-lite"/>
    </source>
</evidence>
<feature type="domain" description="DUF8145" evidence="2">
    <location>
        <begin position="3"/>
        <end position="68"/>
    </location>
</feature>
<comment type="caution">
    <text evidence="3">The sequence shown here is derived from an EMBL/GenBank/DDBJ whole genome shotgun (WGS) entry which is preliminary data.</text>
</comment>
<dbReference type="InterPro" id="IPR058458">
    <property type="entry name" value="DUF8145"/>
</dbReference>
<protein>
    <recommendedName>
        <fullName evidence="2">DUF8145 domain-containing protein</fullName>
    </recommendedName>
</protein>
<evidence type="ECO:0000313" key="4">
    <source>
        <dbReference type="Proteomes" id="UP000823588"/>
    </source>
</evidence>
<keyword evidence="4" id="KW-1185">Reference proteome</keyword>
<dbReference type="Pfam" id="PF26470">
    <property type="entry name" value="DUF8145"/>
    <property type="match status" value="1"/>
</dbReference>
<organism evidence="3 4">
    <name type="scientific">Halorubrum alkaliphilum</name>
    <dbReference type="NCBI Taxonomy" id="261290"/>
    <lineage>
        <taxon>Archaea</taxon>
        <taxon>Methanobacteriati</taxon>
        <taxon>Methanobacteriota</taxon>
        <taxon>Stenosarchaea group</taxon>
        <taxon>Halobacteria</taxon>
        <taxon>Halobacteriales</taxon>
        <taxon>Haloferacaceae</taxon>
        <taxon>Halorubrum</taxon>
    </lineage>
</organism>
<dbReference type="AlphaFoldDB" id="A0A8T4GDD9"/>
<dbReference type="Proteomes" id="UP000823588">
    <property type="component" value="Unassembled WGS sequence"/>
</dbReference>
<accession>A0A8T4GDD9</accession>
<gene>
    <name evidence="3" type="ORF">J2751_001514</name>
</gene>
<sequence>MYVPDDPPDACPACGDGYESVSRHAGGFVVNLLDNDRYSRVCFQPVESDEGDAALDCYHHVHAEATKTDEEPTDTHEEPVETHGEPTAERDDP</sequence>
<evidence type="ECO:0000259" key="2">
    <source>
        <dbReference type="Pfam" id="PF26470"/>
    </source>
</evidence>
<name>A0A8T4GDD9_9EURY</name>